<dbReference type="Gene3D" id="1.25.40.10">
    <property type="entry name" value="Tetratricopeptide repeat domain"/>
    <property type="match status" value="2"/>
</dbReference>
<keyword evidence="1" id="KW-0802">TPR repeat</keyword>
<dbReference type="Pfam" id="PF13432">
    <property type="entry name" value="TPR_16"/>
    <property type="match status" value="1"/>
</dbReference>
<dbReference type="InterPro" id="IPR019734">
    <property type="entry name" value="TPR_rpt"/>
</dbReference>
<dbReference type="AlphaFoldDB" id="A0AAD3SUL9"/>
<dbReference type="InterPro" id="IPR011990">
    <property type="entry name" value="TPR-like_helical_dom_sf"/>
</dbReference>
<accession>A0AAD3SUL9</accession>
<dbReference type="PROSITE" id="PS50005">
    <property type="entry name" value="TPR"/>
    <property type="match status" value="1"/>
</dbReference>
<dbReference type="Pfam" id="PF13181">
    <property type="entry name" value="TPR_8"/>
    <property type="match status" value="1"/>
</dbReference>
<feature type="region of interest" description="Disordered" evidence="2">
    <location>
        <begin position="54"/>
        <end position="73"/>
    </location>
</feature>
<protein>
    <submittedName>
        <fullName evidence="3">Uncharacterized protein</fullName>
    </submittedName>
</protein>
<gene>
    <name evidence="3" type="ORF">Nepgr_018302</name>
</gene>
<sequence length="720" mass="79120">MLCACSGEQFKFEDPPRSPESLATRDFSASGLSSKTPRDCSASGISLRTPKHFSASGISSTVGDQGSKLEDSHVDEAESTLKEALSLNYEEARALLGRIEYQKGNSSAALELFQGIEISKLTPRMVKTISERSRPRKPRSKREIPVAGLMSMPSVSLLLEAILLKAKTLEELGRAKDAASECEIILDIVDSALPNGMQDGIKIDLKIQDMFHKALELLPKLWKQASFLSEAVTAYRRALVKPWNLDPHRQASVQKDLAVTLLYGGIETSNLEEAILLLFILMRKVLDGEIVWDPEIMDHLTFGLSICGGFEVLANHVEQVLPGIYGRAERWYILALCYSAAGQKEVAINLVKKVTGNSESKRKPHIPSLLLGAKMCSEGPKHALEGINFSRKVIESLDGGYEHLMSQAYKFLGICSGNAARIVYLPSSKREMYRRDSLTSLNRAISTNKDDPELMFELSLENAVQRNLDAALGYSMMHSNKVAESSGRVWILLALVLSAQQRFKDAETVVNLASEEVGELDHLELLRLKASLQIVQEQPKQAIETYGVLLALIQAVKELKTEDPSSNVATVGRVEKEAWQDLAKLYTKLESWADAEVCVEKAKSVEFYSPSCWHLAGMLSKARSLHREALGAFSVSLSMDPDYVPSIIAAAQVLIEFGGCNALPIARSLLMNALQLAPTNHDAWFNLGLIAKQEGLISQAADCFQAAAELKSSAPVENFL</sequence>
<dbReference type="InterPro" id="IPR043376">
    <property type="entry name" value="NPG1-like"/>
</dbReference>
<organism evidence="3 4">
    <name type="scientific">Nepenthes gracilis</name>
    <name type="common">Slender pitcher plant</name>
    <dbReference type="NCBI Taxonomy" id="150966"/>
    <lineage>
        <taxon>Eukaryota</taxon>
        <taxon>Viridiplantae</taxon>
        <taxon>Streptophyta</taxon>
        <taxon>Embryophyta</taxon>
        <taxon>Tracheophyta</taxon>
        <taxon>Spermatophyta</taxon>
        <taxon>Magnoliopsida</taxon>
        <taxon>eudicotyledons</taxon>
        <taxon>Gunneridae</taxon>
        <taxon>Pentapetalae</taxon>
        <taxon>Caryophyllales</taxon>
        <taxon>Nepenthaceae</taxon>
        <taxon>Nepenthes</taxon>
    </lineage>
</organism>
<reference evidence="3" key="1">
    <citation type="submission" date="2023-05" db="EMBL/GenBank/DDBJ databases">
        <title>Nepenthes gracilis genome sequencing.</title>
        <authorList>
            <person name="Fukushima K."/>
        </authorList>
    </citation>
    <scope>NUCLEOTIDE SEQUENCE</scope>
    <source>
        <strain evidence="3">SING2019-196</strain>
    </source>
</reference>
<evidence type="ECO:0000313" key="3">
    <source>
        <dbReference type="EMBL" id="GMH16461.1"/>
    </source>
</evidence>
<evidence type="ECO:0000313" key="4">
    <source>
        <dbReference type="Proteomes" id="UP001279734"/>
    </source>
</evidence>
<dbReference type="Proteomes" id="UP001279734">
    <property type="component" value="Unassembled WGS sequence"/>
</dbReference>
<keyword evidence="4" id="KW-1185">Reference proteome</keyword>
<dbReference type="SUPFAM" id="SSF48452">
    <property type="entry name" value="TPR-like"/>
    <property type="match status" value="2"/>
</dbReference>
<dbReference type="PANTHER" id="PTHR44102:SF4">
    <property type="entry name" value="PROTEIN NPGR1"/>
    <property type="match status" value="1"/>
</dbReference>
<dbReference type="EMBL" id="BSYO01000016">
    <property type="protein sequence ID" value="GMH16461.1"/>
    <property type="molecule type" value="Genomic_DNA"/>
</dbReference>
<dbReference type="SMART" id="SM00028">
    <property type="entry name" value="TPR"/>
    <property type="match status" value="4"/>
</dbReference>
<feature type="region of interest" description="Disordered" evidence="2">
    <location>
        <begin position="6"/>
        <end position="47"/>
    </location>
</feature>
<proteinExistence type="predicted"/>
<evidence type="ECO:0000256" key="1">
    <source>
        <dbReference type="PROSITE-ProRule" id="PRU00339"/>
    </source>
</evidence>
<comment type="caution">
    <text evidence="3">The sequence shown here is derived from an EMBL/GenBank/DDBJ whole genome shotgun (WGS) entry which is preliminary data.</text>
</comment>
<evidence type="ECO:0000256" key="2">
    <source>
        <dbReference type="SAM" id="MobiDB-lite"/>
    </source>
</evidence>
<name>A0AAD3SUL9_NEPGR</name>
<feature type="repeat" description="TPR" evidence="1">
    <location>
        <begin position="681"/>
        <end position="714"/>
    </location>
</feature>
<dbReference type="PANTHER" id="PTHR44102">
    <property type="entry name" value="PROTEIN NPG1"/>
    <property type="match status" value="1"/>
</dbReference>